<name>A0AAV5D7L9_ELECO</name>
<keyword evidence="3" id="KW-0479">Metal-binding</keyword>
<evidence type="ECO:0000256" key="3">
    <source>
        <dbReference type="ARBA" id="ARBA00022723"/>
    </source>
</evidence>
<dbReference type="InterPro" id="IPR013083">
    <property type="entry name" value="Znf_RING/FYVE/PHD"/>
</dbReference>
<dbReference type="Gene3D" id="3.30.40.10">
    <property type="entry name" value="Zinc/RING finger domain, C3HC4 (zinc finger)"/>
    <property type="match status" value="1"/>
</dbReference>
<keyword evidence="5" id="KW-0862">Zinc</keyword>
<dbReference type="PANTHER" id="PTHR14155:SF626">
    <property type="entry name" value="RING-TYPE DOMAIN-CONTAINING PROTEIN"/>
    <property type="match status" value="1"/>
</dbReference>
<accession>A0AAV5D7L9</accession>
<keyword evidence="8" id="KW-0472">Membrane</keyword>
<dbReference type="GO" id="GO:0008270">
    <property type="term" value="F:zinc ion binding"/>
    <property type="evidence" value="ECO:0007669"/>
    <property type="project" value="UniProtKB-KW"/>
</dbReference>
<evidence type="ECO:0000256" key="8">
    <source>
        <dbReference type="SAM" id="Phobius"/>
    </source>
</evidence>
<evidence type="ECO:0000256" key="6">
    <source>
        <dbReference type="ARBA" id="ARBA00024209"/>
    </source>
</evidence>
<reference evidence="10" key="1">
    <citation type="journal article" date="2018" name="DNA Res.">
        <title>Multiple hybrid de novo genome assembly of finger millet, an orphan allotetraploid crop.</title>
        <authorList>
            <person name="Hatakeyama M."/>
            <person name="Aluri S."/>
            <person name="Balachadran M.T."/>
            <person name="Sivarajan S.R."/>
            <person name="Patrignani A."/>
            <person name="Gruter S."/>
            <person name="Poveda L."/>
            <person name="Shimizu-Inatsugi R."/>
            <person name="Baeten J."/>
            <person name="Francoijs K.J."/>
            <person name="Nataraja K.N."/>
            <person name="Reddy Y.A.N."/>
            <person name="Phadnis S."/>
            <person name="Ravikumar R.L."/>
            <person name="Schlapbach R."/>
            <person name="Sreeman S.M."/>
            <person name="Shimizu K.K."/>
        </authorList>
    </citation>
    <scope>NUCLEOTIDE SEQUENCE</scope>
</reference>
<evidence type="ECO:0000256" key="5">
    <source>
        <dbReference type="ARBA" id="ARBA00022833"/>
    </source>
</evidence>
<dbReference type="PROSITE" id="PS50089">
    <property type="entry name" value="ZF_RING_2"/>
    <property type="match status" value="1"/>
</dbReference>
<evidence type="ECO:0000259" key="9">
    <source>
        <dbReference type="PROSITE" id="PS50089"/>
    </source>
</evidence>
<dbReference type="Proteomes" id="UP001054889">
    <property type="component" value="Unassembled WGS sequence"/>
</dbReference>
<evidence type="ECO:0000256" key="4">
    <source>
        <dbReference type="ARBA" id="ARBA00022771"/>
    </source>
</evidence>
<proteinExistence type="inferred from homology"/>
<dbReference type="GO" id="GO:0061630">
    <property type="term" value="F:ubiquitin protein ligase activity"/>
    <property type="evidence" value="ECO:0007669"/>
    <property type="project" value="UniProtKB-EC"/>
</dbReference>
<protein>
    <recommendedName>
        <fullName evidence="2">RING-type E3 ubiquitin transferase</fullName>
        <ecNumber evidence="2">2.3.2.27</ecNumber>
    </recommendedName>
</protein>
<evidence type="ECO:0000256" key="2">
    <source>
        <dbReference type="ARBA" id="ARBA00012483"/>
    </source>
</evidence>
<evidence type="ECO:0000313" key="11">
    <source>
        <dbReference type="Proteomes" id="UP001054889"/>
    </source>
</evidence>
<comment type="catalytic activity">
    <reaction evidence="1">
        <text>S-ubiquitinyl-[E2 ubiquitin-conjugating enzyme]-L-cysteine + [acceptor protein]-L-lysine = [E2 ubiquitin-conjugating enzyme]-L-cysteine + N(6)-ubiquitinyl-[acceptor protein]-L-lysine.</text>
        <dbReference type="EC" id="2.3.2.27"/>
    </reaction>
</comment>
<keyword evidence="4 7" id="KW-0863">Zinc-finger</keyword>
<evidence type="ECO:0000256" key="1">
    <source>
        <dbReference type="ARBA" id="ARBA00000900"/>
    </source>
</evidence>
<evidence type="ECO:0000256" key="7">
    <source>
        <dbReference type="PROSITE-ProRule" id="PRU00175"/>
    </source>
</evidence>
<keyword evidence="8" id="KW-0812">Transmembrane</keyword>
<dbReference type="AlphaFoldDB" id="A0AAV5D7L9"/>
<dbReference type="EC" id="2.3.2.27" evidence="2"/>
<keyword evidence="11" id="KW-1185">Reference proteome</keyword>
<dbReference type="SUPFAM" id="SSF57850">
    <property type="entry name" value="RING/U-box"/>
    <property type="match status" value="1"/>
</dbReference>
<feature type="transmembrane region" description="Helical" evidence="8">
    <location>
        <begin position="20"/>
        <end position="48"/>
    </location>
</feature>
<dbReference type="InterPro" id="IPR001841">
    <property type="entry name" value="Znf_RING"/>
</dbReference>
<feature type="domain" description="RING-type" evidence="9">
    <location>
        <begin position="101"/>
        <end position="143"/>
    </location>
</feature>
<dbReference type="SMART" id="SM00184">
    <property type="entry name" value="RING"/>
    <property type="match status" value="1"/>
</dbReference>
<dbReference type="InterPro" id="IPR053238">
    <property type="entry name" value="RING-H2_zinc_finger"/>
</dbReference>
<reference evidence="10" key="2">
    <citation type="submission" date="2021-12" db="EMBL/GenBank/DDBJ databases">
        <title>Resequencing data analysis of finger millet.</title>
        <authorList>
            <person name="Hatakeyama M."/>
            <person name="Aluri S."/>
            <person name="Balachadran M.T."/>
            <person name="Sivarajan S.R."/>
            <person name="Poveda L."/>
            <person name="Shimizu-Inatsugi R."/>
            <person name="Schlapbach R."/>
            <person name="Sreeman S.M."/>
            <person name="Shimizu K.K."/>
        </authorList>
    </citation>
    <scope>NUCLEOTIDE SEQUENCE</scope>
</reference>
<dbReference type="Pfam" id="PF13639">
    <property type="entry name" value="zf-RING_2"/>
    <property type="match status" value="1"/>
</dbReference>
<gene>
    <name evidence="10" type="primary">ga24152</name>
    <name evidence="10" type="ORF">PR202_ga24152</name>
</gene>
<comment type="caution">
    <text evidence="10">The sequence shown here is derived from an EMBL/GenBank/DDBJ whole genome shotgun (WGS) entry which is preliminary data.</text>
</comment>
<organism evidence="10 11">
    <name type="scientific">Eleusine coracana subsp. coracana</name>
    <dbReference type="NCBI Taxonomy" id="191504"/>
    <lineage>
        <taxon>Eukaryota</taxon>
        <taxon>Viridiplantae</taxon>
        <taxon>Streptophyta</taxon>
        <taxon>Embryophyta</taxon>
        <taxon>Tracheophyta</taxon>
        <taxon>Spermatophyta</taxon>
        <taxon>Magnoliopsida</taxon>
        <taxon>Liliopsida</taxon>
        <taxon>Poales</taxon>
        <taxon>Poaceae</taxon>
        <taxon>PACMAD clade</taxon>
        <taxon>Chloridoideae</taxon>
        <taxon>Cynodonteae</taxon>
        <taxon>Eleusininae</taxon>
        <taxon>Eleusine</taxon>
    </lineage>
</organism>
<dbReference type="EMBL" id="BQKI01000012">
    <property type="protein sequence ID" value="GJN06423.1"/>
    <property type="molecule type" value="Genomic_DNA"/>
</dbReference>
<keyword evidence="8" id="KW-1133">Transmembrane helix</keyword>
<evidence type="ECO:0000313" key="10">
    <source>
        <dbReference type="EMBL" id="GJN06423.1"/>
    </source>
</evidence>
<dbReference type="PANTHER" id="PTHR14155">
    <property type="entry name" value="RING FINGER DOMAIN-CONTAINING"/>
    <property type="match status" value="1"/>
</dbReference>
<comment type="similarity">
    <text evidence="6">Belongs to the RING-type zinc finger family. ATL subfamily.</text>
</comment>
<sequence length="211" mass="23052">MSSNSSSTADPGAATPCCNAPTLLVAAATSFFFCLLFVLFFLCLRFVLLRQHWRRNARVLHQEHHPQHHQQQQGPNKLGLDAAAIAALPSFPYRPSAGAECAVCLYALDEGQMVREIPGCKHVFHQECIDVWLASRASCPVCRAKAEPAVRAEERTAASSTGSVVVAVEVSDDDERYMEDSGKKDVMNKCWRQFGSCQIGVVNVTGLACPE</sequence>